<dbReference type="AlphaFoldDB" id="A0A509AI83"/>
<evidence type="ECO:0000256" key="4">
    <source>
        <dbReference type="ARBA" id="ARBA00022692"/>
    </source>
</evidence>
<name>A0A509AI83_PLABA</name>
<evidence type="ECO:0000256" key="11">
    <source>
        <dbReference type="SAM" id="MobiDB-lite"/>
    </source>
</evidence>
<evidence type="ECO:0000256" key="10">
    <source>
        <dbReference type="ARBA" id="ARBA00023279"/>
    </source>
</evidence>
<evidence type="ECO:0000256" key="9">
    <source>
        <dbReference type="ARBA" id="ARBA00023157"/>
    </source>
</evidence>
<evidence type="ECO:0000256" key="2">
    <source>
        <dbReference type="ARBA" id="ARBA00010929"/>
    </source>
</evidence>
<evidence type="ECO:0000256" key="8">
    <source>
        <dbReference type="ARBA" id="ARBA00023136"/>
    </source>
</evidence>
<dbReference type="PANTHER" id="PTHR31764:SF0">
    <property type="entry name" value="GENERATIVE CELL SPECIFIC-1_HAP2 DOMAIN-CONTAINING PROTEIN"/>
    <property type="match status" value="1"/>
</dbReference>
<evidence type="ECO:0000256" key="1">
    <source>
        <dbReference type="ARBA" id="ARBA00004251"/>
    </source>
</evidence>
<keyword evidence="8 12" id="KW-0472">Membrane</keyword>
<organism evidence="13 14">
    <name type="scientific">Plasmodium berghei (strain Anka)</name>
    <dbReference type="NCBI Taxonomy" id="5823"/>
    <lineage>
        <taxon>Eukaryota</taxon>
        <taxon>Sar</taxon>
        <taxon>Alveolata</taxon>
        <taxon>Apicomplexa</taxon>
        <taxon>Aconoidasida</taxon>
        <taxon>Haemosporida</taxon>
        <taxon>Plasmodiidae</taxon>
        <taxon>Plasmodium</taxon>
        <taxon>Plasmodium (Vinckeia)</taxon>
    </lineage>
</organism>
<keyword evidence="9" id="KW-1015">Disulfide bond</keyword>
<dbReference type="PANTHER" id="PTHR31764">
    <property type="entry name" value="PROTEIN HAPLESS 2"/>
    <property type="match status" value="1"/>
</dbReference>
<dbReference type="FunCoup" id="A0A509AI83">
    <property type="interactions" value="315"/>
</dbReference>
<evidence type="ECO:0000256" key="7">
    <source>
        <dbReference type="ARBA" id="ARBA00023121"/>
    </source>
</evidence>
<evidence type="ECO:0000256" key="12">
    <source>
        <dbReference type="SAM" id="Phobius"/>
    </source>
</evidence>
<dbReference type="KEGG" id="pbe:PBANKA_0714500"/>
<evidence type="ECO:0000256" key="6">
    <source>
        <dbReference type="ARBA" id="ARBA00022989"/>
    </source>
</evidence>
<comment type="similarity">
    <text evidence="2">Belongs to the HAP2/GCS1 family.</text>
</comment>
<accession>A0A509AI83</accession>
<protein>
    <submittedName>
        <fullName evidence="13">Uncharacterized protein</fullName>
    </submittedName>
</protein>
<dbReference type="InParanoid" id="A0A509AI83"/>
<dbReference type="Proteomes" id="UP000074855">
    <property type="component" value="Chromosome 7"/>
</dbReference>
<comment type="subcellular location">
    <subcellularLocation>
        <location evidence="1">Cell membrane</location>
        <topology evidence="1">Single-pass type I membrane protein</topology>
    </subcellularLocation>
</comment>
<keyword evidence="3" id="KW-1003">Cell membrane</keyword>
<dbReference type="GO" id="GO:0008289">
    <property type="term" value="F:lipid binding"/>
    <property type="evidence" value="ECO:0007669"/>
    <property type="project" value="UniProtKB-KW"/>
</dbReference>
<reference evidence="13 14" key="1">
    <citation type="journal article" date="2014" name="BMC Biol.">
        <title>A comprehensive evaluation of rodent malaria parasite genomes and gene expression.</title>
        <authorList>
            <person name="Otto T.D."/>
            <person name="Bohme U."/>
            <person name="Jackson A.P."/>
            <person name="Hunt M."/>
            <person name="Franke-Fayard B."/>
            <person name="Hoeijmakers W.A."/>
            <person name="Religa A.A."/>
            <person name="Robertson L."/>
            <person name="Sanders M."/>
            <person name="Ogun S.A."/>
            <person name="Cunningham D."/>
            <person name="Erhart A."/>
            <person name="Billker O."/>
            <person name="Khan S.M."/>
            <person name="Stunnenberg H.G."/>
            <person name="Langhorne J."/>
            <person name="Holder A.A."/>
            <person name="Waters A.P."/>
            <person name="Newbold C.I."/>
            <person name="Pain A."/>
            <person name="Berriman M."/>
            <person name="Janse C.J."/>
        </authorList>
    </citation>
    <scope>NUCLEOTIDE SEQUENCE</scope>
    <source>
        <strain evidence="13 14">ANKA</strain>
    </source>
</reference>
<dbReference type="GeneID" id="55148976"/>
<evidence type="ECO:0000313" key="13">
    <source>
        <dbReference type="EMBL" id="VUC55071.1"/>
    </source>
</evidence>
<keyword evidence="10" id="KW-0278">Fertilization</keyword>
<evidence type="ECO:0000256" key="3">
    <source>
        <dbReference type="ARBA" id="ARBA00022475"/>
    </source>
</evidence>
<dbReference type="EMBL" id="LK023122">
    <property type="protein sequence ID" value="VUC55071.1"/>
    <property type="molecule type" value="Genomic_DNA"/>
</dbReference>
<dbReference type="InterPro" id="IPR040326">
    <property type="entry name" value="HAP2/GCS1"/>
</dbReference>
<proteinExistence type="inferred from homology"/>
<sequence length="741" mass="89617">MHTLVYWLFKQRYVIRRSEESAYKNFLLYVEEIYKSTVIYPIKYVYDVPLGYFENLISYKKENLKNKNLKEFCENQKQLYENKDGNQLCFCCYCTQSSIFPLYFQLKYRRKKLLCNKKDNNEDVILTFSCLKKKAEKYHGFYKQSSNFFMLNVTIQQFDLNNELFINRNIKQELDRKTYLLNSSTFKIDDEIFNIKISFNVEKTHQGNFIEGNYIFMDAEIFKEKINSEGIFIDDEILKKSVIVKSRNLNDKGNECNKINRYPLIWEKEKGFCSFPQNYCLKKQLAHFINMEKKKFFYNYFFFLIKKSALLNNSNEQNKKEIVMKSEKKMDVDKKWNDNCYNNNKEFINFYIGLEKKAHNFLDIKSYNNEKLNIYYDDSTKGESISFNHSLSNCYDFNNILERDCTIYVSIWNKEDIDKEINVFLNCEKQIVRDINSIKNKTYLCNKCEASVIIKFEPIINLLTTKCNIEITKELNKIIEKEKKGNIRETVKKNKTDQNEYHLFNVKETENEDQTNDMKIIINSPIVFDINNKIEQHYLKNVDIIERKIYISSTYKQMFIIYATPKNIIITILLFTFFIVIIIPSSPFFKYIINMKLFHKLRINRVILFWKIQDIYEEIKWGLYICIKIGENVCRHLKIICLFILEKFSNFLKFRKVDDLVNRICDIRREEIVKRDSEKKIKYEKRKIDKQNLAKQRHKKLIEYEKLFLKELHKGHKRRIDEINEKKKKIKKPKRNKNPRN</sequence>
<keyword evidence="5" id="KW-0732">Signal</keyword>
<feature type="transmembrane region" description="Helical" evidence="12">
    <location>
        <begin position="568"/>
        <end position="593"/>
    </location>
</feature>
<keyword evidence="14" id="KW-1185">Reference proteome</keyword>
<keyword evidence="7" id="KW-0446">Lipid-binding</keyword>
<dbReference type="GO" id="GO:0005886">
    <property type="term" value="C:plasma membrane"/>
    <property type="evidence" value="ECO:0007669"/>
    <property type="project" value="UniProtKB-SubCell"/>
</dbReference>
<keyword evidence="4 12" id="KW-0812">Transmembrane</keyword>
<feature type="region of interest" description="Disordered" evidence="11">
    <location>
        <begin position="719"/>
        <end position="741"/>
    </location>
</feature>
<keyword evidence="6 12" id="KW-1133">Transmembrane helix</keyword>
<evidence type="ECO:0000313" key="14">
    <source>
        <dbReference type="Proteomes" id="UP000074855"/>
    </source>
</evidence>
<dbReference type="RefSeq" id="XP_034420890.1">
    <property type="nucleotide sequence ID" value="XM_034564055.1"/>
</dbReference>
<feature type="compositionally biased region" description="Basic residues" evidence="11">
    <location>
        <begin position="726"/>
        <end position="741"/>
    </location>
</feature>
<dbReference type="GO" id="GO:0007338">
    <property type="term" value="P:single fertilization"/>
    <property type="evidence" value="ECO:0007669"/>
    <property type="project" value="UniProtKB-KW"/>
</dbReference>
<gene>
    <name evidence="13" type="ORF">PBANKA_0714500</name>
</gene>
<evidence type="ECO:0000256" key="5">
    <source>
        <dbReference type="ARBA" id="ARBA00022729"/>
    </source>
</evidence>